<keyword evidence="2" id="KW-1185">Reference proteome</keyword>
<reference evidence="1 2" key="1">
    <citation type="journal article" date="2022" name="Plant J.">
        <title>Chromosome-level genome of Camellia lanceoleosa provides a valuable resource for understanding genome evolution and self-incompatibility.</title>
        <authorList>
            <person name="Gong W."/>
            <person name="Xiao S."/>
            <person name="Wang L."/>
            <person name="Liao Z."/>
            <person name="Chang Y."/>
            <person name="Mo W."/>
            <person name="Hu G."/>
            <person name="Li W."/>
            <person name="Zhao G."/>
            <person name="Zhu H."/>
            <person name="Hu X."/>
            <person name="Ji K."/>
            <person name="Xiang X."/>
            <person name="Song Q."/>
            <person name="Yuan D."/>
            <person name="Jin S."/>
            <person name="Zhang L."/>
        </authorList>
    </citation>
    <scope>NUCLEOTIDE SEQUENCE [LARGE SCALE GENOMIC DNA]</scope>
    <source>
        <strain evidence="1">SQ_2022a</strain>
    </source>
</reference>
<organism evidence="1 2">
    <name type="scientific">Camellia lanceoleosa</name>
    <dbReference type="NCBI Taxonomy" id="1840588"/>
    <lineage>
        <taxon>Eukaryota</taxon>
        <taxon>Viridiplantae</taxon>
        <taxon>Streptophyta</taxon>
        <taxon>Embryophyta</taxon>
        <taxon>Tracheophyta</taxon>
        <taxon>Spermatophyta</taxon>
        <taxon>Magnoliopsida</taxon>
        <taxon>eudicotyledons</taxon>
        <taxon>Gunneridae</taxon>
        <taxon>Pentapetalae</taxon>
        <taxon>asterids</taxon>
        <taxon>Ericales</taxon>
        <taxon>Theaceae</taxon>
        <taxon>Camellia</taxon>
    </lineage>
</organism>
<comment type="caution">
    <text evidence="1">The sequence shown here is derived from an EMBL/GenBank/DDBJ whole genome shotgun (WGS) entry which is preliminary data.</text>
</comment>
<accession>A0ACC0IVZ2</accession>
<gene>
    <name evidence="1" type="ORF">LOK49_LG01G03509</name>
</gene>
<evidence type="ECO:0000313" key="2">
    <source>
        <dbReference type="Proteomes" id="UP001060215"/>
    </source>
</evidence>
<sequence>MLFLLPPYLFFLGSLRLILAYEDPRGTLCGITTTYTSNSTFSTNLSLALATLRNSTAATGFNAITISINNMTEPVTALALCRANLSSSDCQTCVNAATSGILQACPNQTVAQVWYTLCMVRYSSVNFISKPDYSIGFMLYDVRDAPDQNDYDPKVRMLMQNLSYTAGVSDQRSAVGMTHMVGNRTIYGYVDCTRDVNGQDCTTCLLGATDSIPSCCLGKWAGWIATPTCNIQFDMDPVHDDWINPPEIDTNVPTATAPVTEPSAPADDGGLMSSGGGGGDGNKERSIILVVAVVVAFILVVGVVLGIRWRRKRADKMEKTMMMEEEDNGSRFFLYDLDLLVAATDNFSSTNRLGGGGFGSVYRTRRLKQEGRLMELVDVTMGSFPQADVLRCIQIGLLCCQESALDRPTMSLTLIMLTNDLVTMPPEGRLAYQQDSTNPIDRSFSNNSITISSANGR</sequence>
<dbReference type="Proteomes" id="UP001060215">
    <property type="component" value="Chromosome 1"/>
</dbReference>
<evidence type="ECO:0000313" key="1">
    <source>
        <dbReference type="EMBL" id="KAI8029157.1"/>
    </source>
</evidence>
<proteinExistence type="predicted"/>
<protein>
    <submittedName>
        <fullName evidence="1">Cysteine-rich receptor-like protein kinase 25</fullName>
    </submittedName>
</protein>
<dbReference type="EMBL" id="CM045758">
    <property type="protein sequence ID" value="KAI8029157.1"/>
    <property type="molecule type" value="Genomic_DNA"/>
</dbReference>
<name>A0ACC0IVZ2_9ERIC</name>